<comment type="caution">
    <text evidence="1">The sequence shown here is derived from an EMBL/GenBank/DDBJ whole genome shotgun (WGS) entry which is preliminary data.</text>
</comment>
<name>A0ACB9KKW8_BAUVA</name>
<reference evidence="1 2" key="1">
    <citation type="journal article" date="2022" name="DNA Res.">
        <title>Chromosomal-level genome assembly of the orchid tree Bauhinia variegata (Leguminosae; Cercidoideae) supports the allotetraploid origin hypothesis of Bauhinia.</title>
        <authorList>
            <person name="Zhong Y."/>
            <person name="Chen Y."/>
            <person name="Zheng D."/>
            <person name="Pang J."/>
            <person name="Liu Y."/>
            <person name="Luo S."/>
            <person name="Meng S."/>
            <person name="Qian L."/>
            <person name="Wei D."/>
            <person name="Dai S."/>
            <person name="Zhou R."/>
        </authorList>
    </citation>
    <scope>NUCLEOTIDE SEQUENCE [LARGE SCALE GENOMIC DNA]</scope>
    <source>
        <strain evidence="1">BV-YZ2020</strain>
    </source>
</reference>
<accession>A0ACB9KKW8</accession>
<dbReference type="EMBL" id="CM039439">
    <property type="protein sequence ID" value="KAI4297582.1"/>
    <property type="molecule type" value="Genomic_DNA"/>
</dbReference>
<gene>
    <name evidence="1" type="ORF">L6164_037467</name>
</gene>
<evidence type="ECO:0000313" key="1">
    <source>
        <dbReference type="EMBL" id="KAI4297582.1"/>
    </source>
</evidence>
<sequence>MDVAVQSKTAANYLNIRSLFELTCQAMADMMRGKTPEEIRATFNILVLTKKQKFVRRSLRLLNEEQAMFTSPY</sequence>
<dbReference type="Proteomes" id="UP000828941">
    <property type="component" value="Chromosome 14"/>
</dbReference>
<keyword evidence="2" id="KW-1185">Reference proteome</keyword>
<organism evidence="1 2">
    <name type="scientific">Bauhinia variegata</name>
    <name type="common">Purple orchid tree</name>
    <name type="synonym">Phanera variegata</name>
    <dbReference type="NCBI Taxonomy" id="167791"/>
    <lineage>
        <taxon>Eukaryota</taxon>
        <taxon>Viridiplantae</taxon>
        <taxon>Streptophyta</taxon>
        <taxon>Embryophyta</taxon>
        <taxon>Tracheophyta</taxon>
        <taxon>Spermatophyta</taxon>
        <taxon>Magnoliopsida</taxon>
        <taxon>eudicotyledons</taxon>
        <taxon>Gunneridae</taxon>
        <taxon>Pentapetalae</taxon>
        <taxon>rosids</taxon>
        <taxon>fabids</taxon>
        <taxon>Fabales</taxon>
        <taxon>Fabaceae</taxon>
        <taxon>Cercidoideae</taxon>
        <taxon>Cercideae</taxon>
        <taxon>Bauhiniinae</taxon>
        <taxon>Bauhinia</taxon>
    </lineage>
</organism>
<proteinExistence type="predicted"/>
<evidence type="ECO:0000313" key="2">
    <source>
        <dbReference type="Proteomes" id="UP000828941"/>
    </source>
</evidence>
<protein>
    <submittedName>
        <fullName evidence="1">Uncharacterized protein</fullName>
    </submittedName>
</protein>